<keyword evidence="3 5" id="KW-0378">Hydrolase</keyword>
<dbReference type="EnsemblMetazoa" id="XM_038210018.1">
    <property type="protein sequence ID" value="XP_038065946.1"/>
    <property type="gene ID" value="LOC119736030"/>
</dbReference>
<protein>
    <recommendedName>
        <fullName evidence="8">Peptidase S8/S53 domain-containing protein</fullName>
    </recommendedName>
</protein>
<keyword evidence="7" id="KW-0732">Signal</keyword>
<dbReference type="PRINTS" id="PR00723">
    <property type="entry name" value="SUBTILISIN"/>
</dbReference>
<comment type="similarity">
    <text evidence="1 5 6">Belongs to the peptidase S8 family.</text>
</comment>
<dbReference type="InterPro" id="IPR023828">
    <property type="entry name" value="Peptidase_S8_Ser-AS"/>
</dbReference>
<dbReference type="GeneID" id="119736030"/>
<dbReference type="AlphaFoldDB" id="A0A914ARC6"/>
<proteinExistence type="inferred from homology"/>
<feature type="active site" description="Charge relay system" evidence="5">
    <location>
        <position position="189"/>
    </location>
</feature>
<organism evidence="9 10">
    <name type="scientific">Patiria miniata</name>
    <name type="common">Bat star</name>
    <name type="synonym">Asterina miniata</name>
    <dbReference type="NCBI Taxonomy" id="46514"/>
    <lineage>
        <taxon>Eukaryota</taxon>
        <taxon>Metazoa</taxon>
        <taxon>Echinodermata</taxon>
        <taxon>Eleutherozoa</taxon>
        <taxon>Asterozoa</taxon>
        <taxon>Asteroidea</taxon>
        <taxon>Valvatacea</taxon>
        <taxon>Valvatida</taxon>
        <taxon>Asterinidae</taxon>
        <taxon>Patiria</taxon>
    </lineage>
</organism>
<evidence type="ECO:0000256" key="6">
    <source>
        <dbReference type="RuleBase" id="RU003355"/>
    </source>
</evidence>
<dbReference type="Pfam" id="PF00082">
    <property type="entry name" value="Peptidase_S8"/>
    <property type="match status" value="1"/>
</dbReference>
<dbReference type="PROSITE" id="PS00138">
    <property type="entry name" value="SUBTILASE_SER"/>
    <property type="match status" value="1"/>
</dbReference>
<dbReference type="InterPro" id="IPR015500">
    <property type="entry name" value="Peptidase_S8_subtilisin-rel"/>
</dbReference>
<evidence type="ECO:0000313" key="10">
    <source>
        <dbReference type="Proteomes" id="UP000887568"/>
    </source>
</evidence>
<keyword evidence="2 5" id="KW-0645">Protease</keyword>
<evidence type="ECO:0000256" key="4">
    <source>
        <dbReference type="ARBA" id="ARBA00022825"/>
    </source>
</evidence>
<dbReference type="PANTHER" id="PTHR43806">
    <property type="entry name" value="PEPTIDASE S8"/>
    <property type="match status" value="1"/>
</dbReference>
<reference evidence="9" key="1">
    <citation type="submission" date="2022-11" db="UniProtKB">
        <authorList>
            <consortium name="EnsemblMetazoa"/>
        </authorList>
    </citation>
    <scope>IDENTIFICATION</scope>
</reference>
<keyword evidence="4 5" id="KW-0720">Serine protease</keyword>
<dbReference type="Gene3D" id="3.40.50.200">
    <property type="entry name" value="Peptidase S8/S53 domain"/>
    <property type="match status" value="1"/>
</dbReference>
<dbReference type="InterPro" id="IPR023827">
    <property type="entry name" value="Peptidase_S8_Asp-AS"/>
</dbReference>
<dbReference type="OrthoDB" id="206201at2759"/>
<dbReference type="SUPFAM" id="SSF52743">
    <property type="entry name" value="Subtilisin-like"/>
    <property type="match status" value="1"/>
</dbReference>
<name>A0A914ARC6_PATMI</name>
<feature type="domain" description="Peptidase S8/S53" evidence="8">
    <location>
        <begin position="149"/>
        <end position="377"/>
    </location>
</feature>
<dbReference type="InterPro" id="IPR022398">
    <property type="entry name" value="Peptidase_S8_His-AS"/>
</dbReference>
<dbReference type="PROSITE" id="PS00137">
    <property type="entry name" value="SUBTILASE_HIS"/>
    <property type="match status" value="1"/>
</dbReference>
<accession>A0A914ARC6</accession>
<dbReference type="InterPro" id="IPR000209">
    <property type="entry name" value="Peptidase_S8/S53_dom"/>
</dbReference>
<dbReference type="GO" id="GO:0004252">
    <property type="term" value="F:serine-type endopeptidase activity"/>
    <property type="evidence" value="ECO:0007669"/>
    <property type="project" value="UniProtKB-UniRule"/>
</dbReference>
<evidence type="ECO:0000256" key="7">
    <source>
        <dbReference type="SAM" id="SignalP"/>
    </source>
</evidence>
<dbReference type="CDD" id="cd04077">
    <property type="entry name" value="Peptidases_S8_PCSK9_ProteinaseK_like"/>
    <property type="match status" value="1"/>
</dbReference>
<feature type="active site" description="Charge relay system" evidence="5">
    <location>
        <position position="346"/>
    </location>
</feature>
<evidence type="ECO:0000256" key="1">
    <source>
        <dbReference type="ARBA" id="ARBA00011073"/>
    </source>
</evidence>
<dbReference type="PROSITE" id="PS00136">
    <property type="entry name" value="SUBTILASE_ASP"/>
    <property type="match status" value="1"/>
</dbReference>
<dbReference type="PROSITE" id="PS51892">
    <property type="entry name" value="SUBTILASE"/>
    <property type="match status" value="1"/>
</dbReference>
<evidence type="ECO:0000256" key="5">
    <source>
        <dbReference type="PROSITE-ProRule" id="PRU01240"/>
    </source>
</evidence>
<dbReference type="GO" id="GO:0005615">
    <property type="term" value="C:extracellular space"/>
    <property type="evidence" value="ECO:0007669"/>
    <property type="project" value="TreeGrafter"/>
</dbReference>
<dbReference type="InterPro" id="IPR034193">
    <property type="entry name" value="PCSK9_ProteinaseK-like"/>
</dbReference>
<dbReference type="InterPro" id="IPR036852">
    <property type="entry name" value="Peptidase_S8/S53_dom_sf"/>
</dbReference>
<evidence type="ECO:0000259" key="8">
    <source>
        <dbReference type="Pfam" id="PF00082"/>
    </source>
</evidence>
<keyword evidence="10" id="KW-1185">Reference proteome</keyword>
<evidence type="ECO:0000256" key="3">
    <source>
        <dbReference type="ARBA" id="ARBA00022801"/>
    </source>
</evidence>
<sequence>MKVALVLLLAVGAVCAHAATLIDEDGVFDFKDQYIVKVRSSILMSNFYQRLKEISEELKTQSGGLYGKYVIVSNLLATPSMIIMKMDKQMLKMVLACPFVAYVEQDVYNDFDHIEMSAERGMPSTTWALDRINQVTAELDKDLSFPGDGAGVNIYVIDSGINPDHVDFEGRAVKVHDIFNQTGSDCCKHGTAVAGAAASKTWGVAKKANILSVRTLDCRCGAGTSHMAAAIDWVAEHAVPPCVATMSFSRKTSSPTICEAVQRLAEAGCVPVAAATNLKGSQTDVDACTRSPAKSPYAITAASTSWVEDKKSAFSRSGDCVDIFAPGEFVRTTAANGDYEWRSGTSMSVPLVAGIAAIHLGNGVPADQVRHRILSDALACMVADVGPGSPNRFLHIDPAPPATVDPEPASV</sequence>
<dbReference type="RefSeq" id="XP_038065946.1">
    <property type="nucleotide sequence ID" value="XM_038210018.1"/>
</dbReference>
<evidence type="ECO:0000256" key="2">
    <source>
        <dbReference type="ARBA" id="ARBA00022670"/>
    </source>
</evidence>
<feature type="chain" id="PRO_5036964825" description="Peptidase S8/S53 domain-containing protein" evidence="7">
    <location>
        <begin position="19"/>
        <end position="411"/>
    </location>
</feature>
<feature type="active site" description="Charge relay system" evidence="5">
    <location>
        <position position="158"/>
    </location>
</feature>
<dbReference type="Proteomes" id="UP000887568">
    <property type="component" value="Unplaced"/>
</dbReference>
<feature type="signal peptide" evidence="7">
    <location>
        <begin position="1"/>
        <end position="18"/>
    </location>
</feature>
<evidence type="ECO:0000313" key="9">
    <source>
        <dbReference type="EnsemblMetazoa" id="XP_038065946.1"/>
    </source>
</evidence>
<dbReference type="InterPro" id="IPR050131">
    <property type="entry name" value="Peptidase_S8_subtilisin-like"/>
</dbReference>
<dbReference type="PANTHER" id="PTHR43806:SF11">
    <property type="entry name" value="CEREVISIN-RELATED"/>
    <property type="match status" value="1"/>
</dbReference>
<dbReference type="GO" id="GO:0006508">
    <property type="term" value="P:proteolysis"/>
    <property type="evidence" value="ECO:0007669"/>
    <property type="project" value="UniProtKB-KW"/>
</dbReference>